<name>A0A5Q2TIH3_9BACI</name>
<feature type="domain" description="HTH tetR-type" evidence="3">
    <location>
        <begin position="6"/>
        <end position="66"/>
    </location>
</feature>
<evidence type="ECO:0000256" key="1">
    <source>
        <dbReference type="ARBA" id="ARBA00023125"/>
    </source>
</evidence>
<dbReference type="InterPro" id="IPR009057">
    <property type="entry name" value="Homeodomain-like_sf"/>
</dbReference>
<evidence type="ECO:0000256" key="2">
    <source>
        <dbReference type="PROSITE-ProRule" id="PRU00335"/>
    </source>
</evidence>
<organism evidence="4 5">
    <name type="scientific">Gracilibacillus salitolerans</name>
    <dbReference type="NCBI Taxonomy" id="2663022"/>
    <lineage>
        <taxon>Bacteria</taxon>
        <taxon>Bacillati</taxon>
        <taxon>Bacillota</taxon>
        <taxon>Bacilli</taxon>
        <taxon>Bacillales</taxon>
        <taxon>Bacillaceae</taxon>
        <taxon>Gracilibacillus</taxon>
    </lineage>
</organism>
<feature type="DNA-binding region" description="H-T-H motif" evidence="2">
    <location>
        <begin position="29"/>
        <end position="48"/>
    </location>
</feature>
<protein>
    <submittedName>
        <fullName evidence="4">TetR/AcrR family transcriptional regulator</fullName>
    </submittedName>
</protein>
<dbReference type="KEGG" id="grc:GI584_11940"/>
<gene>
    <name evidence="4" type="ORF">GI584_11940</name>
</gene>
<dbReference type="Proteomes" id="UP000339690">
    <property type="component" value="Chromosome"/>
</dbReference>
<dbReference type="GO" id="GO:0003677">
    <property type="term" value="F:DNA binding"/>
    <property type="evidence" value="ECO:0007669"/>
    <property type="project" value="UniProtKB-UniRule"/>
</dbReference>
<evidence type="ECO:0000313" key="5">
    <source>
        <dbReference type="Proteomes" id="UP000339690"/>
    </source>
</evidence>
<dbReference type="InterPro" id="IPR001647">
    <property type="entry name" value="HTH_TetR"/>
</dbReference>
<dbReference type="PROSITE" id="PS50977">
    <property type="entry name" value="HTH_TETR_2"/>
    <property type="match status" value="1"/>
</dbReference>
<accession>A0A5Q2TIH3</accession>
<dbReference type="SUPFAM" id="SSF48498">
    <property type="entry name" value="Tetracyclin repressor-like, C-terminal domain"/>
    <property type="match status" value="1"/>
</dbReference>
<dbReference type="InterPro" id="IPR036271">
    <property type="entry name" value="Tet_transcr_reg_TetR-rel_C_sf"/>
</dbReference>
<dbReference type="Gene3D" id="1.10.357.10">
    <property type="entry name" value="Tetracycline Repressor, domain 2"/>
    <property type="match status" value="1"/>
</dbReference>
<evidence type="ECO:0000313" key="4">
    <source>
        <dbReference type="EMBL" id="QGH34699.1"/>
    </source>
</evidence>
<keyword evidence="1 2" id="KW-0238">DNA-binding</keyword>
<dbReference type="SUPFAM" id="SSF46689">
    <property type="entry name" value="Homeodomain-like"/>
    <property type="match status" value="1"/>
</dbReference>
<keyword evidence="5" id="KW-1185">Reference proteome</keyword>
<reference evidence="4 5" key="1">
    <citation type="submission" date="2019-11" db="EMBL/GenBank/DDBJ databases">
        <title>Gracilibacillus salitolerans sp. nov., a moderate halophile isolated from a saline soil in northwest China.</title>
        <authorList>
            <person name="Gan L."/>
        </authorList>
    </citation>
    <scope>NUCLEOTIDE SEQUENCE [LARGE SCALE GENOMIC DNA]</scope>
    <source>
        <strain evidence="4 5">SCU50</strain>
    </source>
</reference>
<dbReference type="AlphaFoldDB" id="A0A5Q2TIH3"/>
<dbReference type="EMBL" id="CP045915">
    <property type="protein sequence ID" value="QGH34699.1"/>
    <property type="molecule type" value="Genomic_DNA"/>
</dbReference>
<proteinExistence type="predicted"/>
<dbReference type="RefSeq" id="WP_153791372.1">
    <property type="nucleotide sequence ID" value="NZ_CP045915.1"/>
</dbReference>
<sequence length="191" mass="21817">MPPKNKFSKEQIVDAAFNIANIDGIDSMTIRKVANQLGSSIAPIYVNFNDVEELKRAVVKKVVDVSQRMLKEQNTGNPFADIGYASLQFAREYPILFRDFVMKPNDYLLDYDQEMGDELAAHMKKDPKLKGFTDQELKIILFKMRAFQMGLSVMVANGLLQEKFDIEKMKEILDSVAEDVVTATRQRNKKD</sequence>
<evidence type="ECO:0000259" key="3">
    <source>
        <dbReference type="PROSITE" id="PS50977"/>
    </source>
</evidence>